<keyword evidence="2" id="KW-1185">Reference proteome</keyword>
<evidence type="ECO:0000313" key="2">
    <source>
        <dbReference type="Proteomes" id="UP000422736"/>
    </source>
</evidence>
<sequence length="161" mass="18662">MSSTTTVSTYRALLKSLVRSGKHNRLQQLEQERKKQIAMLTYQRMQLVRDQQSFKGKSSLEQSKLIKQLNAVGKKIEELKKEDLSKSKQLLFYSHSGHLKEIVKSLKDDARSLEHLKDISAFVINQSEYEELIERYNPGLKMSQDEKVQRTANRVGLQVPE</sequence>
<gene>
    <name evidence="1" type="primary">FMC1</name>
    <name evidence="1" type="ORF">FIM1_4922</name>
</gene>
<name>A0ABX6EZF0_KLUMA</name>
<accession>A0ABX6EZF0</accession>
<reference evidence="1 2" key="1">
    <citation type="submission" date="2016-03" db="EMBL/GenBank/DDBJ databases">
        <title>How can Kluyveromyces marxianus grow so fast - potential evolutionary course in Saccharomyces Complex revealed by comparative genomics.</title>
        <authorList>
            <person name="Mo W."/>
            <person name="Lu W."/>
            <person name="Yang X."/>
            <person name="Qi J."/>
            <person name="Lv H."/>
        </authorList>
    </citation>
    <scope>NUCLEOTIDE SEQUENCE [LARGE SCALE GENOMIC DNA]</scope>
    <source>
        <strain evidence="1 2">FIM1</strain>
    </source>
</reference>
<dbReference type="EMBL" id="CP015060">
    <property type="protein sequence ID" value="QGN17715.1"/>
    <property type="molecule type" value="Genomic_DNA"/>
</dbReference>
<dbReference type="Pfam" id="PF13233">
    <property type="entry name" value="Complex1_LYR_2"/>
    <property type="match status" value="1"/>
</dbReference>
<dbReference type="PANTHER" id="PTHR28015:SF1">
    <property type="entry name" value="ATP SYNTHASE ASSEMBLY FACTOR FMC1, MITOCHONDRIAL"/>
    <property type="match status" value="1"/>
</dbReference>
<organism evidence="1 2">
    <name type="scientific">Kluyveromyces marxianus</name>
    <name type="common">Yeast</name>
    <name type="synonym">Candida kefyr</name>
    <dbReference type="NCBI Taxonomy" id="4911"/>
    <lineage>
        <taxon>Eukaryota</taxon>
        <taxon>Fungi</taxon>
        <taxon>Dikarya</taxon>
        <taxon>Ascomycota</taxon>
        <taxon>Saccharomycotina</taxon>
        <taxon>Saccharomycetes</taxon>
        <taxon>Saccharomycetales</taxon>
        <taxon>Saccharomycetaceae</taxon>
        <taxon>Kluyveromyces</taxon>
    </lineage>
</organism>
<dbReference type="Proteomes" id="UP000422736">
    <property type="component" value="Chromosome 8"/>
</dbReference>
<dbReference type="InterPro" id="IPR039196">
    <property type="entry name" value="Fmc1"/>
</dbReference>
<evidence type="ECO:0000313" key="1">
    <source>
        <dbReference type="EMBL" id="QGN17715.1"/>
    </source>
</evidence>
<protein>
    <submittedName>
        <fullName evidence="1">ATP synthase assembly factor FMC1</fullName>
    </submittedName>
</protein>
<proteinExistence type="predicted"/>
<dbReference type="PANTHER" id="PTHR28015">
    <property type="entry name" value="ATP SYNTHASE ASSEMBLY FACTOR FMC1, MITOCHONDRIAL"/>
    <property type="match status" value="1"/>
</dbReference>